<dbReference type="Proteomes" id="UP000027466">
    <property type="component" value="Unassembled WGS sequence"/>
</dbReference>
<protein>
    <submittedName>
        <fullName evidence="1">Uncharacterized protein</fullName>
    </submittedName>
</protein>
<dbReference type="STRING" id="60547.GCA_000751215_02954"/>
<accession>A0A069PEZ3</accession>
<dbReference type="AlphaFoldDB" id="A0A069PEZ3"/>
<keyword evidence="2" id="KW-1185">Reference proteome</keyword>
<comment type="caution">
    <text evidence="1">The sequence shown here is derived from an EMBL/GenBank/DDBJ whole genome shotgun (WGS) entry which is preliminary data.</text>
</comment>
<gene>
    <name evidence="1" type="ORF">BG61_34310</name>
</gene>
<evidence type="ECO:0000313" key="2">
    <source>
        <dbReference type="Proteomes" id="UP000027466"/>
    </source>
</evidence>
<dbReference type="RefSeq" id="WP_035931452.1">
    <property type="nucleotide sequence ID" value="NZ_CADFFX010000020.1"/>
</dbReference>
<dbReference type="EMBL" id="JFHC01000064">
    <property type="protein sequence ID" value="KDR39218.1"/>
    <property type="molecule type" value="Genomic_DNA"/>
</dbReference>
<evidence type="ECO:0000313" key="1">
    <source>
        <dbReference type="EMBL" id="KDR39218.1"/>
    </source>
</evidence>
<sequence>MDQWWTNREVEIIRKIWSSTESIESQMHLLPNRSLKAAKNKARALGLVKAVVERELMRDKALDLLEFYGPMSADRLMALIHRSRQNADSIIRQLYDENRIHIHGYDVLMRAKKSRMVKVWAAGEGKNANAPRKRQKVEIAEVRQAITVSQPFRDPFIEAFFGAAA</sequence>
<reference evidence="1 2" key="1">
    <citation type="submission" date="2014-03" db="EMBL/GenBank/DDBJ databases">
        <title>Draft Genome Sequences of Four Burkholderia Strains.</title>
        <authorList>
            <person name="Liu X.Y."/>
            <person name="Li C.X."/>
            <person name="Xu J.H."/>
        </authorList>
    </citation>
    <scope>NUCLEOTIDE SEQUENCE [LARGE SCALE GENOMIC DNA]</scope>
    <source>
        <strain evidence="1 2">DSM 50014</strain>
    </source>
</reference>
<name>A0A069PEZ3_9BURK</name>
<organism evidence="1 2">
    <name type="scientific">Caballeronia glathei</name>
    <dbReference type="NCBI Taxonomy" id="60547"/>
    <lineage>
        <taxon>Bacteria</taxon>
        <taxon>Pseudomonadati</taxon>
        <taxon>Pseudomonadota</taxon>
        <taxon>Betaproteobacteria</taxon>
        <taxon>Burkholderiales</taxon>
        <taxon>Burkholderiaceae</taxon>
        <taxon>Caballeronia</taxon>
    </lineage>
</organism>
<proteinExistence type="predicted"/>